<dbReference type="Pfam" id="PF00254">
    <property type="entry name" value="FKBP_C"/>
    <property type="match status" value="1"/>
</dbReference>
<dbReference type="PANTHER" id="PTHR45625">
    <property type="entry name" value="PEPTIDYL-PROLYL CIS-TRANS ISOMERASE-RELATED"/>
    <property type="match status" value="1"/>
</dbReference>
<dbReference type="AlphaFoldDB" id="A0AAJ1MM74"/>
<comment type="caution">
    <text evidence="10">The sequence shown here is derived from an EMBL/GenBank/DDBJ whole genome shotgun (WGS) entry which is preliminary data.</text>
</comment>
<evidence type="ECO:0000313" key="10">
    <source>
        <dbReference type="EMBL" id="MDC7226400.1"/>
    </source>
</evidence>
<dbReference type="PROSITE" id="PS51257">
    <property type="entry name" value="PROKAR_LIPOPROTEIN"/>
    <property type="match status" value="1"/>
</dbReference>
<reference evidence="10 11" key="1">
    <citation type="submission" date="2022-12" db="EMBL/GenBank/DDBJ databases">
        <title>Metagenome assembled genome from gulf of manar.</title>
        <authorList>
            <person name="Kohli P."/>
            <person name="Pk S."/>
            <person name="Venkata Ramana C."/>
            <person name="Sasikala C."/>
        </authorList>
    </citation>
    <scope>NUCLEOTIDE SEQUENCE [LARGE SCALE GENOMIC DNA]</scope>
    <source>
        <strain evidence="10">JB008</strain>
    </source>
</reference>
<dbReference type="PROSITE" id="PS50072">
    <property type="entry name" value="CSA_PPIASE_2"/>
    <property type="match status" value="1"/>
</dbReference>
<gene>
    <name evidence="10" type="ORF">PQJ61_06520</name>
</gene>
<name>A0AAJ1MM74_9SPIO</name>
<keyword evidence="4 6" id="KW-0697">Rotamase</keyword>
<dbReference type="InterPro" id="IPR046357">
    <property type="entry name" value="PPIase_dom_sf"/>
</dbReference>
<dbReference type="GO" id="GO:0006457">
    <property type="term" value="P:protein folding"/>
    <property type="evidence" value="ECO:0007669"/>
    <property type="project" value="InterPro"/>
</dbReference>
<dbReference type="PRINTS" id="PR00153">
    <property type="entry name" value="CSAPPISMRASE"/>
</dbReference>
<evidence type="ECO:0000256" key="7">
    <source>
        <dbReference type="SAM" id="SignalP"/>
    </source>
</evidence>
<dbReference type="CDD" id="cd00317">
    <property type="entry name" value="cyclophilin"/>
    <property type="match status" value="1"/>
</dbReference>
<dbReference type="InterPro" id="IPR001179">
    <property type="entry name" value="PPIase_FKBP_dom"/>
</dbReference>
<evidence type="ECO:0000259" key="8">
    <source>
        <dbReference type="PROSITE" id="PS50059"/>
    </source>
</evidence>
<evidence type="ECO:0000256" key="5">
    <source>
        <dbReference type="ARBA" id="ARBA00023235"/>
    </source>
</evidence>
<organism evidence="10 11">
    <name type="scientific">Candidatus Thalassospirochaeta sargassi</name>
    <dbReference type="NCBI Taxonomy" id="3119039"/>
    <lineage>
        <taxon>Bacteria</taxon>
        <taxon>Pseudomonadati</taxon>
        <taxon>Spirochaetota</taxon>
        <taxon>Spirochaetia</taxon>
        <taxon>Spirochaetales</taxon>
        <taxon>Spirochaetaceae</taxon>
        <taxon>Candidatus Thalassospirochaeta</taxon>
    </lineage>
</organism>
<evidence type="ECO:0000259" key="9">
    <source>
        <dbReference type="PROSITE" id="PS50072"/>
    </source>
</evidence>
<dbReference type="SUPFAM" id="SSF50891">
    <property type="entry name" value="Cyclophilin-like"/>
    <property type="match status" value="1"/>
</dbReference>
<dbReference type="PROSITE" id="PS50059">
    <property type="entry name" value="FKBP_PPIASE"/>
    <property type="match status" value="1"/>
</dbReference>
<dbReference type="PANTHER" id="PTHR45625:SF4">
    <property type="entry name" value="PEPTIDYLPROLYL ISOMERASE DOMAIN AND WD REPEAT-CONTAINING PROTEIN 1"/>
    <property type="match status" value="1"/>
</dbReference>
<dbReference type="Gene3D" id="2.40.100.10">
    <property type="entry name" value="Cyclophilin-like"/>
    <property type="match status" value="1"/>
</dbReference>
<dbReference type="Pfam" id="PF00160">
    <property type="entry name" value="Pro_isomerase"/>
    <property type="match status" value="1"/>
</dbReference>
<evidence type="ECO:0000256" key="1">
    <source>
        <dbReference type="ARBA" id="ARBA00000971"/>
    </source>
</evidence>
<dbReference type="EMBL" id="JAQQAL010000011">
    <property type="protein sequence ID" value="MDC7226400.1"/>
    <property type="molecule type" value="Genomic_DNA"/>
</dbReference>
<dbReference type="InterPro" id="IPR002130">
    <property type="entry name" value="Cyclophilin-type_PPIase_dom"/>
</dbReference>
<evidence type="ECO:0000256" key="2">
    <source>
        <dbReference type="ARBA" id="ARBA00007365"/>
    </source>
</evidence>
<dbReference type="InterPro" id="IPR044666">
    <property type="entry name" value="Cyclophilin_A-like"/>
</dbReference>
<dbReference type="GO" id="GO:0003755">
    <property type="term" value="F:peptidyl-prolyl cis-trans isomerase activity"/>
    <property type="evidence" value="ECO:0007669"/>
    <property type="project" value="UniProtKB-KW"/>
</dbReference>
<keyword evidence="5 6" id="KW-0413">Isomerase</keyword>
<feature type="domain" description="PPIase cyclophilin-type" evidence="9">
    <location>
        <begin position="60"/>
        <end position="189"/>
    </location>
</feature>
<dbReference type="FunFam" id="3.10.50.40:FF:000006">
    <property type="entry name" value="Peptidyl-prolyl cis-trans isomerase"/>
    <property type="match status" value="1"/>
</dbReference>
<evidence type="ECO:0000256" key="4">
    <source>
        <dbReference type="ARBA" id="ARBA00023110"/>
    </source>
</evidence>
<feature type="signal peptide" evidence="7">
    <location>
        <begin position="1"/>
        <end position="22"/>
    </location>
</feature>
<comment type="similarity">
    <text evidence="2">Belongs to the cyclophilin-type PPIase family.</text>
</comment>
<feature type="chain" id="PRO_5042493097" description="peptidylprolyl isomerase" evidence="7">
    <location>
        <begin position="23"/>
        <end position="357"/>
    </location>
</feature>
<accession>A0AAJ1MM74</accession>
<dbReference type="InterPro" id="IPR020892">
    <property type="entry name" value="Cyclophilin-type_PPIase_CS"/>
</dbReference>
<dbReference type="EC" id="5.2.1.8" evidence="3 6"/>
<dbReference type="SUPFAM" id="SSF54534">
    <property type="entry name" value="FKBP-like"/>
    <property type="match status" value="1"/>
</dbReference>
<evidence type="ECO:0000256" key="3">
    <source>
        <dbReference type="ARBA" id="ARBA00013194"/>
    </source>
</evidence>
<dbReference type="InterPro" id="IPR029000">
    <property type="entry name" value="Cyclophilin-like_dom_sf"/>
</dbReference>
<evidence type="ECO:0000313" key="11">
    <source>
        <dbReference type="Proteomes" id="UP001221217"/>
    </source>
</evidence>
<evidence type="ECO:0000256" key="6">
    <source>
        <dbReference type="PROSITE-ProRule" id="PRU00277"/>
    </source>
</evidence>
<dbReference type="Gene3D" id="3.10.50.40">
    <property type="match status" value="1"/>
</dbReference>
<feature type="domain" description="PPIase FKBP-type" evidence="8">
    <location>
        <begin position="272"/>
        <end position="357"/>
    </location>
</feature>
<proteinExistence type="inferred from homology"/>
<keyword evidence="7" id="KW-0732">Signal</keyword>
<comment type="catalytic activity">
    <reaction evidence="1 6">
        <text>[protein]-peptidylproline (omega=180) = [protein]-peptidylproline (omega=0)</text>
        <dbReference type="Rhea" id="RHEA:16237"/>
        <dbReference type="Rhea" id="RHEA-COMP:10747"/>
        <dbReference type="Rhea" id="RHEA-COMP:10748"/>
        <dbReference type="ChEBI" id="CHEBI:83833"/>
        <dbReference type="ChEBI" id="CHEBI:83834"/>
        <dbReference type="EC" id="5.2.1.8"/>
    </reaction>
</comment>
<dbReference type="PROSITE" id="PS00170">
    <property type="entry name" value="CSA_PPIASE_1"/>
    <property type="match status" value="1"/>
</dbReference>
<sequence length="357" mass="38765">MLKRNIAAVLIAALSFFIFSCANTDKKAEAPSAEPTEETNKEAQMALKDGLYAEMKTSKGTIILELEYKKTPMTVANFVGLAEGKIKNTKGEGPYYDGLTFHRVIDDFMIQGGCPLGTGTGDPGYKFPDEFDPSLRHSGPGTLSMANSGPGTNGSQFFITHVATDWLDDKHTVFGHVVEGQDVVNAIKQGDKIETVTIIRKGSDAEAFKADQETFDKLVKESADRAKAKLEESRKAELDFIAANWAGATKTESGLMYIVEQEGDGGKSPEMGTTVTTHYTGTLLDGTKFDSSVDRGEPASFKIGQVIPGWNEALMDMTKGEKRTLIIPPELGYGERGYPGVIPSNAYLVFEVELLDF</sequence>
<protein>
    <recommendedName>
        <fullName evidence="3 6">peptidylprolyl isomerase</fullName>
        <ecNumber evidence="3 6">5.2.1.8</ecNumber>
    </recommendedName>
</protein>
<dbReference type="Proteomes" id="UP001221217">
    <property type="component" value="Unassembled WGS sequence"/>
</dbReference>